<dbReference type="OrthoDB" id="982275at2"/>
<dbReference type="RefSeq" id="WP_079645136.1">
    <property type="nucleotide sequence ID" value="NZ_FUZF01000019.1"/>
</dbReference>
<protein>
    <submittedName>
        <fullName evidence="3">HPt (Histidine-containing phosphotransfer) domain-containing protein</fullName>
    </submittedName>
</protein>
<evidence type="ECO:0000259" key="2">
    <source>
        <dbReference type="PROSITE" id="PS50894"/>
    </source>
</evidence>
<evidence type="ECO:0000256" key="1">
    <source>
        <dbReference type="PROSITE-ProRule" id="PRU00110"/>
    </source>
</evidence>
<dbReference type="Pfam" id="PF01627">
    <property type="entry name" value="Hpt"/>
    <property type="match status" value="1"/>
</dbReference>
<evidence type="ECO:0000313" key="3">
    <source>
        <dbReference type="EMBL" id="SKC00119.1"/>
    </source>
</evidence>
<dbReference type="Proteomes" id="UP000190150">
    <property type="component" value="Unassembled WGS sequence"/>
</dbReference>
<dbReference type="STRING" id="1513896.SAMN05660841_03546"/>
<gene>
    <name evidence="3" type="ORF">SAMN05660841_03546</name>
</gene>
<dbReference type="Gene3D" id="1.20.120.160">
    <property type="entry name" value="HPT domain"/>
    <property type="match status" value="1"/>
</dbReference>
<dbReference type="InterPro" id="IPR008207">
    <property type="entry name" value="Sig_transdc_His_kin_Hpt_dom"/>
</dbReference>
<dbReference type="PROSITE" id="PS50894">
    <property type="entry name" value="HPT"/>
    <property type="match status" value="1"/>
</dbReference>
<dbReference type="AlphaFoldDB" id="A0A1T5FVC0"/>
<keyword evidence="1" id="KW-0597">Phosphoprotein</keyword>
<dbReference type="GO" id="GO:0004672">
    <property type="term" value="F:protein kinase activity"/>
    <property type="evidence" value="ECO:0007669"/>
    <property type="project" value="UniProtKB-ARBA"/>
</dbReference>
<name>A0A1T5FVC0_9SPHI</name>
<dbReference type="GO" id="GO:0000160">
    <property type="term" value="P:phosphorelay signal transduction system"/>
    <property type="evidence" value="ECO:0007669"/>
    <property type="project" value="InterPro"/>
</dbReference>
<reference evidence="4" key="1">
    <citation type="submission" date="2017-02" db="EMBL/GenBank/DDBJ databases">
        <authorList>
            <person name="Varghese N."/>
            <person name="Submissions S."/>
        </authorList>
    </citation>
    <scope>NUCLEOTIDE SEQUENCE [LARGE SCALE GENOMIC DNA]</scope>
    <source>
        <strain evidence="4">DSM 24091</strain>
    </source>
</reference>
<proteinExistence type="predicted"/>
<keyword evidence="4" id="KW-1185">Reference proteome</keyword>
<sequence>MNYKIIKPETIHKSMMGNSEMIKQFIAIYLQQSPIDFQTLELSFTKNDIRAIGDNAHHIKPTMEYIGASSLRMAFQDLENMSKSNLNIELIQEKFEEIKPIFQLMIEELNSFSKEIEDTIKE</sequence>
<feature type="modified residue" description="Phosphohistidine" evidence="1">
    <location>
        <position position="57"/>
    </location>
</feature>
<dbReference type="SUPFAM" id="SSF47226">
    <property type="entry name" value="Histidine-containing phosphotransfer domain, HPT domain"/>
    <property type="match status" value="1"/>
</dbReference>
<accession>A0A1T5FVC0</accession>
<dbReference type="EMBL" id="FUZF01000019">
    <property type="protein sequence ID" value="SKC00119.1"/>
    <property type="molecule type" value="Genomic_DNA"/>
</dbReference>
<dbReference type="InterPro" id="IPR036641">
    <property type="entry name" value="HPT_dom_sf"/>
</dbReference>
<evidence type="ECO:0000313" key="4">
    <source>
        <dbReference type="Proteomes" id="UP000190150"/>
    </source>
</evidence>
<organism evidence="3 4">
    <name type="scientific">Sphingobacterium nematocida</name>
    <dbReference type="NCBI Taxonomy" id="1513896"/>
    <lineage>
        <taxon>Bacteria</taxon>
        <taxon>Pseudomonadati</taxon>
        <taxon>Bacteroidota</taxon>
        <taxon>Sphingobacteriia</taxon>
        <taxon>Sphingobacteriales</taxon>
        <taxon>Sphingobacteriaceae</taxon>
        <taxon>Sphingobacterium</taxon>
    </lineage>
</organism>
<feature type="domain" description="HPt" evidence="2">
    <location>
        <begin position="18"/>
        <end position="119"/>
    </location>
</feature>